<name>A0ABV0GLV7_PAENI</name>
<organism evidence="1 2">
    <name type="scientific">Paenarthrobacter nicotinovorans</name>
    <name type="common">Arthrobacter nicotinovorans</name>
    <dbReference type="NCBI Taxonomy" id="29320"/>
    <lineage>
        <taxon>Bacteria</taxon>
        <taxon>Bacillati</taxon>
        <taxon>Actinomycetota</taxon>
        <taxon>Actinomycetes</taxon>
        <taxon>Micrococcales</taxon>
        <taxon>Micrococcaceae</taxon>
        <taxon>Paenarthrobacter</taxon>
    </lineage>
</organism>
<dbReference type="Proteomes" id="UP001448614">
    <property type="component" value="Unassembled WGS sequence"/>
</dbReference>
<sequence length="670" mass="73886">MDFNATKVMEMDLSNPTTGHSNHQMYGLKAKVLLPSRHHTIPGSVMRDVWNAALSVGVLGPRPVPKEFEILEKRVIEYLGSIRDEVKNWNQHRITDEEYASELQILKGFIGRLIRHEIVHKAGLSPKNKWTDELPAKKVSADVAGLSYLQNVMYWVPHNLFIGPGSRPAENGVPAQRTRMYVQGHRGRPATWEDADPGGKFESRADVIHNPRNSTYFKESQVAYRVAKKVSGLMSLGSINWTNSIALEKFKTAVAASSEYFEFMTRYIRVVDRRFRAPIPYLANQWKQWVLRDIPNMILQKNDQQGNPITLALARPANAHLPAAYLIQGDERFNVIQPPGYAPREERRNVPEIPPGQDVVIDGIQVDFIHWTDPENENNQEALGSVQGVSIAGLVEWLHKSWGWDGSTMPDFFADLILEGVSVRRISDSFGVKWELSTCAVTNAFGEDSMLLLTFSHAAGVVTLDVTVDLPVGHDTRLLFYGGFAGKGNAWSLEGSVCFSSGEVDFIGLLEGVQGRRLDALRESLPQYLNPHLETIGVRFSPADHSLSLSAMVTLTEPGESIEVAIVRVVGGSPLTYAHAVVRTENVSLSLLPYVGASIPHELDVHINSAALYWLSRAVSAGETSGMAAILPSGTKDQTIEGGYAAGVHATVTLTGPSPREELRLHVAVG</sequence>
<comment type="caution">
    <text evidence="1">The sequence shown here is derived from an EMBL/GenBank/DDBJ whole genome shotgun (WGS) entry which is preliminary data.</text>
</comment>
<evidence type="ECO:0000313" key="2">
    <source>
        <dbReference type="Proteomes" id="UP001448614"/>
    </source>
</evidence>
<dbReference type="RefSeq" id="WP_347781530.1">
    <property type="nucleotide sequence ID" value="NZ_JBBMFV010000001.1"/>
</dbReference>
<evidence type="ECO:0000313" key="1">
    <source>
        <dbReference type="EMBL" id="MEO3939543.1"/>
    </source>
</evidence>
<dbReference type="EMBL" id="JBBMFV010000001">
    <property type="protein sequence ID" value="MEO3939543.1"/>
    <property type="molecule type" value="Genomic_DNA"/>
</dbReference>
<reference evidence="1 2" key="1">
    <citation type="journal article" date="2024" name="Appl. Microbiol. Biotechnol.">
        <title>Biosynthetic gene clusters with biotechnological applications in novel Antarctic isolates from Actinomycetota.</title>
        <authorList>
            <person name="Bruna P."/>
            <person name="Nunez-Montero K."/>
            <person name="Contreras M.J."/>
            <person name="Leal K."/>
            <person name="Garcia M."/>
            <person name="Abanto M."/>
            <person name="Barrientos L."/>
        </authorList>
    </citation>
    <scope>NUCLEOTIDE SEQUENCE [LARGE SCALE GENOMIC DNA]</scope>
    <source>
        <strain evidence="1 2">Se16.17</strain>
    </source>
</reference>
<protein>
    <submittedName>
        <fullName evidence="1">Uncharacterized protein</fullName>
    </submittedName>
</protein>
<keyword evidence="2" id="KW-1185">Reference proteome</keyword>
<proteinExistence type="predicted"/>
<gene>
    <name evidence="1" type="ORF">V3C41_00495</name>
</gene>
<accession>A0ABV0GLV7</accession>